<feature type="domain" description="Dynamin-type G" evidence="2">
    <location>
        <begin position="28"/>
        <end position="129"/>
    </location>
</feature>
<dbReference type="Proteomes" id="UP000288716">
    <property type="component" value="Unassembled WGS sequence"/>
</dbReference>
<dbReference type="OrthoDB" id="6414584at2759"/>
<dbReference type="GO" id="GO:0005525">
    <property type="term" value="F:GTP binding"/>
    <property type="evidence" value="ECO:0007669"/>
    <property type="project" value="UniProtKB-KW"/>
</dbReference>
<evidence type="ECO:0000313" key="4">
    <source>
        <dbReference type="Proteomes" id="UP000288716"/>
    </source>
</evidence>
<dbReference type="PANTHER" id="PTHR11566">
    <property type="entry name" value="DYNAMIN"/>
    <property type="match status" value="1"/>
</dbReference>
<dbReference type="Pfam" id="PF00350">
    <property type="entry name" value="Dynamin_N"/>
    <property type="match status" value="1"/>
</dbReference>
<dbReference type="InterPro" id="IPR027417">
    <property type="entry name" value="P-loop_NTPase"/>
</dbReference>
<dbReference type="InterPro" id="IPR019762">
    <property type="entry name" value="Dynamin_GTPase_CS"/>
</dbReference>
<dbReference type="AlphaFoldDB" id="A0A443RY69"/>
<dbReference type="GO" id="GO:0003924">
    <property type="term" value="F:GTPase activity"/>
    <property type="evidence" value="ECO:0007669"/>
    <property type="project" value="InterPro"/>
</dbReference>
<dbReference type="PROSITE" id="PS51718">
    <property type="entry name" value="G_DYNAMIN_2"/>
    <property type="match status" value="1"/>
</dbReference>
<gene>
    <name evidence="3" type="ORF">B4U80_01735</name>
</gene>
<name>A0A443RY69_9ACAR</name>
<evidence type="ECO:0000259" key="2">
    <source>
        <dbReference type="PROSITE" id="PS51718"/>
    </source>
</evidence>
<dbReference type="Gene3D" id="3.40.50.300">
    <property type="entry name" value="P-loop containing nucleotide triphosphate hydrolases"/>
    <property type="match status" value="1"/>
</dbReference>
<keyword evidence="4" id="KW-1185">Reference proteome</keyword>
<comment type="similarity">
    <text evidence="1">Belongs to the TRAFAC class dynamin-like GTPase superfamily. Dynamin/Fzo/YdjA family.</text>
</comment>
<dbReference type="PRINTS" id="PR00195">
    <property type="entry name" value="DYNAMIN"/>
</dbReference>
<dbReference type="GO" id="GO:0005737">
    <property type="term" value="C:cytoplasm"/>
    <property type="evidence" value="ECO:0007669"/>
    <property type="project" value="TreeGrafter"/>
</dbReference>
<proteinExistence type="inferred from homology"/>
<sequence>MNGGMQKLIEIINCVQDAFSRVGGVGLKLDLPQIAVVGGQSAGKSSVLENFVGRDFLPRGSGIVTRCPLVLQLIHSSSEEYGIFLHNQTKKYYNFNEIRDEIQRETDRKIGKNKNVSSDPINLRIYSPN</sequence>
<accession>A0A443RY69</accession>
<dbReference type="EMBL" id="NCKV01018546">
    <property type="protein sequence ID" value="RWS20291.1"/>
    <property type="molecule type" value="Genomic_DNA"/>
</dbReference>
<dbReference type="STRING" id="299467.A0A443RY69"/>
<dbReference type="InterPro" id="IPR022812">
    <property type="entry name" value="Dynamin"/>
</dbReference>
<evidence type="ECO:0000313" key="3">
    <source>
        <dbReference type="EMBL" id="RWS20291.1"/>
    </source>
</evidence>
<dbReference type="InterPro" id="IPR045063">
    <property type="entry name" value="Dynamin_N"/>
</dbReference>
<keyword evidence="1" id="KW-0547">Nucleotide-binding</keyword>
<dbReference type="InterPro" id="IPR030381">
    <property type="entry name" value="G_DYNAMIN_dom"/>
</dbReference>
<comment type="caution">
    <text evidence="3">The sequence shown here is derived from an EMBL/GenBank/DDBJ whole genome shotgun (WGS) entry which is preliminary data.</text>
</comment>
<dbReference type="SMART" id="SM00053">
    <property type="entry name" value="DYNc"/>
    <property type="match status" value="1"/>
</dbReference>
<dbReference type="SUPFAM" id="SSF52540">
    <property type="entry name" value="P-loop containing nucleoside triphosphate hydrolases"/>
    <property type="match status" value="1"/>
</dbReference>
<dbReference type="PROSITE" id="PS00410">
    <property type="entry name" value="G_DYNAMIN_1"/>
    <property type="match status" value="1"/>
</dbReference>
<dbReference type="GO" id="GO:0008017">
    <property type="term" value="F:microtubule binding"/>
    <property type="evidence" value="ECO:0007669"/>
    <property type="project" value="TreeGrafter"/>
</dbReference>
<dbReference type="InterPro" id="IPR001401">
    <property type="entry name" value="Dynamin_GTPase"/>
</dbReference>
<dbReference type="GO" id="GO:0016020">
    <property type="term" value="C:membrane"/>
    <property type="evidence" value="ECO:0007669"/>
    <property type="project" value="TreeGrafter"/>
</dbReference>
<protein>
    <submittedName>
        <fullName evidence="3">Dynamin-2-like protein</fullName>
    </submittedName>
</protein>
<dbReference type="VEuPathDB" id="VectorBase:LDEU011749"/>
<reference evidence="3 4" key="1">
    <citation type="journal article" date="2018" name="Gigascience">
        <title>Genomes of trombidid mites reveal novel predicted allergens and laterally-transferred genes associated with secondary metabolism.</title>
        <authorList>
            <person name="Dong X."/>
            <person name="Chaisiri K."/>
            <person name="Xia D."/>
            <person name="Armstrong S.D."/>
            <person name="Fang Y."/>
            <person name="Donnelly M.J."/>
            <person name="Kadowaki T."/>
            <person name="McGarry J.W."/>
            <person name="Darby A.C."/>
            <person name="Makepeace B.L."/>
        </authorList>
    </citation>
    <scope>NUCLEOTIDE SEQUENCE [LARGE SCALE GENOMIC DNA]</scope>
    <source>
        <strain evidence="3">UoL-UT</strain>
    </source>
</reference>
<organism evidence="3 4">
    <name type="scientific">Leptotrombidium deliense</name>
    <dbReference type="NCBI Taxonomy" id="299467"/>
    <lineage>
        <taxon>Eukaryota</taxon>
        <taxon>Metazoa</taxon>
        <taxon>Ecdysozoa</taxon>
        <taxon>Arthropoda</taxon>
        <taxon>Chelicerata</taxon>
        <taxon>Arachnida</taxon>
        <taxon>Acari</taxon>
        <taxon>Acariformes</taxon>
        <taxon>Trombidiformes</taxon>
        <taxon>Prostigmata</taxon>
        <taxon>Anystina</taxon>
        <taxon>Parasitengona</taxon>
        <taxon>Trombiculoidea</taxon>
        <taxon>Trombiculidae</taxon>
        <taxon>Leptotrombidium</taxon>
    </lineage>
</organism>
<keyword evidence="1" id="KW-0342">GTP-binding</keyword>
<evidence type="ECO:0000256" key="1">
    <source>
        <dbReference type="RuleBase" id="RU003932"/>
    </source>
</evidence>
<feature type="non-terminal residue" evidence="3">
    <location>
        <position position="129"/>
    </location>
</feature>
<dbReference type="GO" id="GO:0005874">
    <property type="term" value="C:microtubule"/>
    <property type="evidence" value="ECO:0007669"/>
    <property type="project" value="TreeGrafter"/>
</dbReference>